<evidence type="ECO:0000259" key="3">
    <source>
        <dbReference type="Pfam" id="PF01979"/>
    </source>
</evidence>
<dbReference type="EMBL" id="JAACAK010000049">
    <property type="protein sequence ID" value="NIR74814.1"/>
    <property type="molecule type" value="Genomic_DNA"/>
</dbReference>
<protein>
    <submittedName>
        <fullName evidence="4">Amidohydrolase family protein</fullName>
    </submittedName>
</protein>
<dbReference type="SUPFAM" id="SSF51338">
    <property type="entry name" value="Composite domain of metallo-dependent hydrolases"/>
    <property type="match status" value="1"/>
</dbReference>
<sequence length="1070" mass="117805">MMSNRFGTAALAALALFVVRPVLAQEDWDIEAEHGPATLVEFETDEGTWMNLDVSPDGRWVVFELLGDIFRVPIAGGAAELLSGGVSWEQQPRYSPDGSRIVFVSDRNGIDNLWLMDADGSNRRQLTELTSSLPTAPYWTPDGEYIVAKRHVKNTRSLGGGELWMFHIRGGSGVKLVEKLSFTSDMNEPAVSPDGRYVYYDFTGPFDYNRDVHDAIFNVNRFDRQTGDIEPVIRGAGGAIRPTPSPDGKSLAFIRRVGLATVLFVRDLATGTERSVFDGLDRDQMETWTVHGAYPAYTWTPDSERIVITFGGKLWSVDVATGEPTEIPFQAQLNQRVTDALHFDYPISDDAFRARMIRWPTITPDGRRLVFQAVGHLYQMTLPDGRPQRITELDALEYAPTLSPDGRWVAFTSWDAGASGGLWRVRLPRVGATGSPERLTTVPDQYANPAYAPDGSTIAYLRGSGRVNRGTNLGSEFYLEIRTVAAGGGASQLVTTTANRGANRRMPRLSWSADGERLLYSESADGKTFLTSIELDGNGERRLAANENAEEMVPSPDGRWVAFKELHNVYVAPLPEAGGDPLTLEAASAGVPVKKLTRYGGDWIDWSPDGESLTYVLGPTVYRHELDVIFDDQNGSEQDGNNIFAGEIFGVELTVEKARPTGVVALTGARIITMSGDQIIEDGTLVADGPRIAAVGPADEVEIPAGARAIDASGKTIIPGLVDVHAHMGYAALDINPERFWPYYANLAYGVTSTLDPSASTQAVFAQAEMVEAGLMVGPRIYSTGFVLYGAENPNKAVVTSLEDARYHVRRHKAQGATAVKSYNQLRRDVRQWIIEAAREEEILVVPEGGSMYQQNMTMVLDGHTGIEHAIPLAPLHRDALTLIGRSATGYTPTLIVGYGGVWGENYWYFHDDVFEDERLLRFTPQGILDARARRRMVVPEEEWNHFELARAAKAIVDAGGRVQLGAHGQLQGLGAHWELWMLEQGGMTPLEALRAGTLWGAEYAGIGNDVGSLEPGKLADLIVLDANPLDDIRNSERVHMVMKNGFLYDEDMNEVWPESRPRGEFRWQR</sequence>
<dbReference type="SUPFAM" id="SSF82171">
    <property type="entry name" value="DPP6 N-terminal domain-like"/>
    <property type="match status" value="1"/>
</dbReference>
<evidence type="ECO:0000313" key="4">
    <source>
        <dbReference type="EMBL" id="NIR74814.1"/>
    </source>
</evidence>
<name>A0AAE4Z6V0_9BACT</name>
<evidence type="ECO:0000313" key="5">
    <source>
        <dbReference type="Proteomes" id="UP000702544"/>
    </source>
</evidence>
<dbReference type="Gene3D" id="1.20.58.520">
    <property type="entry name" value="Amidohydrolase"/>
    <property type="match status" value="1"/>
</dbReference>
<feature type="domain" description="Amidohydrolase-related" evidence="3">
    <location>
        <begin position="716"/>
        <end position="1046"/>
    </location>
</feature>
<feature type="signal peptide" evidence="2">
    <location>
        <begin position="1"/>
        <end position="24"/>
    </location>
</feature>
<feature type="chain" id="PRO_5042262004" evidence="2">
    <location>
        <begin position="25"/>
        <end position="1070"/>
    </location>
</feature>
<dbReference type="SUPFAM" id="SSF51556">
    <property type="entry name" value="Metallo-dependent hydrolases"/>
    <property type="match status" value="1"/>
</dbReference>
<dbReference type="Gene3D" id="3.40.50.10910">
    <property type="entry name" value="Amidohydrolase"/>
    <property type="match status" value="1"/>
</dbReference>
<dbReference type="InterPro" id="IPR011042">
    <property type="entry name" value="6-blade_b-propeller_TolB-like"/>
</dbReference>
<dbReference type="PANTHER" id="PTHR36842:SF1">
    <property type="entry name" value="PROTEIN TOLB"/>
    <property type="match status" value="1"/>
</dbReference>
<dbReference type="InterPro" id="IPR011659">
    <property type="entry name" value="WD40"/>
</dbReference>
<dbReference type="Gene3D" id="2.120.10.30">
    <property type="entry name" value="TolB, C-terminal domain"/>
    <property type="match status" value="3"/>
</dbReference>
<dbReference type="InterPro" id="IPR032466">
    <property type="entry name" value="Metal_Hydrolase"/>
</dbReference>
<comment type="caution">
    <text evidence="4">The sequence shown here is derived from an EMBL/GenBank/DDBJ whole genome shotgun (WGS) entry which is preliminary data.</text>
</comment>
<dbReference type="Pfam" id="PF01979">
    <property type="entry name" value="Amidohydro_1"/>
    <property type="match status" value="1"/>
</dbReference>
<organism evidence="4 5">
    <name type="scientific">Candidatus Kutchimonas denitrificans</name>
    <dbReference type="NCBI Taxonomy" id="3056748"/>
    <lineage>
        <taxon>Bacteria</taxon>
        <taxon>Pseudomonadati</taxon>
        <taxon>Gemmatimonadota</taxon>
        <taxon>Gemmatimonadia</taxon>
        <taxon>Candidatus Palauibacterales</taxon>
        <taxon>Candidatus Palauibacteraceae</taxon>
        <taxon>Candidatus Kutchimonas</taxon>
    </lineage>
</organism>
<dbReference type="Gene3D" id="3.30.110.90">
    <property type="entry name" value="Amidohydrolase"/>
    <property type="match status" value="1"/>
</dbReference>
<evidence type="ECO:0000256" key="2">
    <source>
        <dbReference type="SAM" id="SignalP"/>
    </source>
</evidence>
<dbReference type="InterPro" id="IPR006680">
    <property type="entry name" value="Amidohydro-rel"/>
</dbReference>
<comment type="similarity">
    <text evidence="1">Belongs to the TolB family.</text>
</comment>
<dbReference type="InterPro" id="IPR011059">
    <property type="entry name" value="Metal-dep_hydrolase_composite"/>
</dbReference>
<gene>
    <name evidence="4" type="ORF">GWO12_06835</name>
</gene>
<keyword evidence="2" id="KW-0732">Signal</keyword>
<dbReference type="GO" id="GO:0016810">
    <property type="term" value="F:hydrolase activity, acting on carbon-nitrogen (but not peptide) bonds"/>
    <property type="evidence" value="ECO:0007669"/>
    <property type="project" value="InterPro"/>
</dbReference>
<dbReference type="Pfam" id="PF07676">
    <property type="entry name" value="PD40"/>
    <property type="match status" value="5"/>
</dbReference>
<dbReference type="SUPFAM" id="SSF101898">
    <property type="entry name" value="NHL repeat"/>
    <property type="match status" value="1"/>
</dbReference>
<dbReference type="Proteomes" id="UP000702544">
    <property type="component" value="Unassembled WGS sequence"/>
</dbReference>
<proteinExistence type="inferred from homology"/>
<dbReference type="AlphaFoldDB" id="A0AAE4Z6V0"/>
<evidence type="ECO:0000256" key="1">
    <source>
        <dbReference type="ARBA" id="ARBA00009820"/>
    </source>
</evidence>
<dbReference type="PANTHER" id="PTHR36842">
    <property type="entry name" value="PROTEIN TOLB HOMOLOG"/>
    <property type="match status" value="1"/>
</dbReference>
<reference evidence="4 5" key="1">
    <citation type="submission" date="2020-01" db="EMBL/GenBank/DDBJ databases">
        <title>Genomes assembled from Gulf of Kutch pelagic sediment metagenomes.</title>
        <authorList>
            <person name="Chandrashekar M."/>
            <person name="Mahajan M.S."/>
            <person name="Dave K.J."/>
            <person name="Vatsa P."/>
            <person name="Nathani N.M."/>
        </authorList>
    </citation>
    <scope>NUCLEOTIDE SEQUENCE [LARGE SCALE GENOMIC DNA]</scope>
    <source>
        <strain evidence="4">KS3-K002</strain>
    </source>
</reference>
<accession>A0AAE4Z6V0</accession>
<dbReference type="Gene3D" id="2.30.40.10">
    <property type="entry name" value="Urease, subunit C, domain 1"/>
    <property type="match status" value="1"/>
</dbReference>